<dbReference type="InterPro" id="IPR000673">
    <property type="entry name" value="Sig_transdc_resp-reg_Me-estase"/>
</dbReference>
<evidence type="ECO:0000313" key="6">
    <source>
        <dbReference type="EMBL" id="PWG82230.1"/>
    </source>
</evidence>
<accession>A0A2U2PLF1</accession>
<evidence type="ECO:0000313" key="7">
    <source>
        <dbReference type="Proteomes" id="UP000245647"/>
    </source>
</evidence>
<comment type="catalytic activity">
    <reaction evidence="3">
        <text>[protein]-L-glutamate 5-O-methyl ester + H2O = L-glutamyl-[protein] + methanol + H(+)</text>
        <dbReference type="Rhea" id="RHEA:23236"/>
        <dbReference type="Rhea" id="RHEA-COMP:10208"/>
        <dbReference type="Rhea" id="RHEA-COMP:10311"/>
        <dbReference type="ChEBI" id="CHEBI:15377"/>
        <dbReference type="ChEBI" id="CHEBI:15378"/>
        <dbReference type="ChEBI" id="CHEBI:17790"/>
        <dbReference type="ChEBI" id="CHEBI:29973"/>
        <dbReference type="ChEBI" id="CHEBI:82795"/>
        <dbReference type="EC" id="3.1.1.61"/>
    </reaction>
</comment>
<dbReference type="EC" id="3.1.1.61" evidence="2"/>
<feature type="active site" evidence="4">
    <location>
        <position position="18"/>
    </location>
</feature>
<name>A0A2U2PLF1_9SPHI</name>
<dbReference type="PANTHER" id="PTHR42872:SF3">
    <property type="entry name" value="PROTEIN-GLUTAMATE METHYLESTERASE_PROTEIN-GLUTAMINE GLUTAMINASE 1"/>
    <property type="match status" value="1"/>
</dbReference>
<dbReference type="OrthoDB" id="1524092at2"/>
<dbReference type="PROSITE" id="PS50122">
    <property type="entry name" value="CHEB"/>
    <property type="match status" value="1"/>
</dbReference>
<dbReference type="CDD" id="cd16433">
    <property type="entry name" value="CheB"/>
    <property type="match status" value="1"/>
</dbReference>
<feature type="domain" description="CheB-type methylesterase" evidence="5">
    <location>
        <begin position="6"/>
        <end position="186"/>
    </location>
</feature>
<dbReference type="Gene3D" id="3.40.50.180">
    <property type="entry name" value="Methylesterase CheB, C-terminal domain"/>
    <property type="match status" value="1"/>
</dbReference>
<evidence type="ECO:0000259" key="5">
    <source>
        <dbReference type="PROSITE" id="PS50122"/>
    </source>
</evidence>
<gene>
    <name evidence="6" type="ORF">DDR33_04250</name>
</gene>
<proteinExistence type="predicted"/>
<dbReference type="GO" id="GO:0006935">
    <property type="term" value="P:chemotaxis"/>
    <property type="evidence" value="ECO:0007669"/>
    <property type="project" value="UniProtKB-UniRule"/>
</dbReference>
<dbReference type="PANTHER" id="PTHR42872">
    <property type="entry name" value="PROTEIN-GLUTAMATE METHYLESTERASE/PROTEIN-GLUTAMINE GLUTAMINASE"/>
    <property type="match status" value="1"/>
</dbReference>
<dbReference type="Pfam" id="PF01339">
    <property type="entry name" value="CheB_methylest"/>
    <property type="match status" value="1"/>
</dbReference>
<dbReference type="Proteomes" id="UP000245647">
    <property type="component" value="Unassembled WGS sequence"/>
</dbReference>
<dbReference type="RefSeq" id="WP_109414508.1">
    <property type="nucleotide sequence ID" value="NZ_QEAS01000002.1"/>
</dbReference>
<dbReference type="GO" id="GO:0000156">
    <property type="term" value="F:phosphorelay response regulator activity"/>
    <property type="evidence" value="ECO:0007669"/>
    <property type="project" value="InterPro"/>
</dbReference>
<dbReference type="GO" id="GO:0005737">
    <property type="term" value="C:cytoplasm"/>
    <property type="evidence" value="ECO:0007669"/>
    <property type="project" value="InterPro"/>
</dbReference>
<keyword evidence="1 4" id="KW-0378">Hydrolase</keyword>
<organism evidence="6 7">
    <name type="scientific">Pararcticibacter amylolyticus</name>
    <dbReference type="NCBI Taxonomy" id="2173175"/>
    <lineage>
        <taxon>Bacteria</taxon>
        <taxon>Pseudomonadati</taxon>
        <taxon>Bacteroidota</taxon>
        <taxon>Sphingobacteriia</taxon>
        <taxon>Sphingobacteriales</taxon>
        <taxon>Sphingobacteriaceae</taxon>
        <taxon>Pararcticibacter</taxon>
    </lineage>
</organism>
<protein>
    <recommendedName>
        <fullName evidence="2">protein-glutamate methylesterase</fullName>
        <ecNumber evidence="2">3.1.1.61</ecNumber>
    </recommendedName>
</protein>
<evidence type="ECO:0000256" key="1">
    <source>
        <dbReference type="ARBA" id="ARBA00022801"/>
    </source>
</evidence>
<feature type="active site" evidence="4">
    <location>
        <position position="45"/>
    </location>
</feature>
<dbReference type="EMBL" id="QEAS01000002">
    <property type="protein sequence ID" value="PWG82230.1"/>
    <property type="molecule type" value="Genomic_DNA"/>
</dbReference>
<reference evidence="6 7" key="1">
    <citation type="submission" date="2018-04" db="EMBL/GenBank/DDBJ databases">
        <title>Pedobacter chongqingensis sp. nov., isolated from a rottenly hemp rope.</title>
        <authorList>
            <person name="Cai Y."/>
        </authorList>
    </citation>
    <scope>NUCLEOTIDE SEQUENCE [LARGE SCALE GENOMIC DNA]</scope>
    <source>
        <strain evidence="6 7">FJ4-8</strain>
    </source>
</reference>
<feature type="active site" evidence="4">
    <location>
        <position position="138"/>
    </location>
</feature>
<dbReference type="GO" id="GO:0008984">
    <property type="term" value="F:protein-glutamate methylesterase activity"/>
    <property type="evidence" value="ECO:0007669"/>
    <property type="project" value="UniProtKB-EC"/>
</dbReference>
<evidence type="ECO:0000256" key="2">
    <source>
        <dbReference type="ARBA" id="ARBA00039140"/>
    </source>
</evidence>
<sequence>MAKNSLASPVDLVVIGGSAGSLDVILRMLPPLSHDLRFPVIIVLHRKSTFDSSLSDLFATRTSLTVKEAEEKEYLRPGVIYLAPADYHLLVEKNLTLSLDYSEKVNYSRPSIDVTFQTAADALEGNLAGILLSGANADGALGLKTIHSAGGITAAQNPGSAEMPYMPNQALALSVVDYILNIDEIAYFVNKLSDSKTKFHSE</sequence>
<keyword evidence="7" id="KW-1185">Reference proteome</keyword>
<keyword evidence="4" id="KW-0145">Chemotaxis</keyword>
<evidence type="ECO:0000256" key="3">
    <source>
        <dbReference type="ARBA" id="ARBA00048267"/>
    </source>
</evidence>
<evidence type="ECO:0000256" key="4">
    <source>
        <dbReference type="PROSITE-ProRule" id="PRU00050"/>
    </source>
</evidence>
<dbReference type="AlphaFoldDB" id="A0A2U2PLF1"/>
<comment type="caution">
    <text evidence="6">The sequence shown here is derived from an EMBL/GenBank/DDBJ whole genome shotgun (WGS) entry which is preliminary data.</text>
</comment>
<dbReference type="InterPro" id="IPR035909">
    <property type="entry name" value="CheB_C"/>
</dbReference>
<dbReference type="SUPFAM" id="SSF52738">
    <property type="entry name" value="Methylesterase CheB, C-terminal domain"/>
    <property type="match status" value="1"/>
</dbReference>